<accession>A0ABS2TXE5</accession>
<name>A0ABS2TXE5_9ACTN</name>
<dbReference type="RefSeq" id="WP_205359882.1">
    <property type="nucleotide sequence ID" value="NZ_JADKYB010000015.1"/>
</dbReference>
<dbReference type="Proteomes" id="UP000749040">
    <property type="component" value="Unassembled WGS sequence"/>
</dbReference>
<dbReference type="EMBL" id="JADKYB010000015">
    <property type="protein sequence ID" value="MBM9508020.1"/>
    <property type="molecule type" value="Genomic_DNA"/>
</dbReference>
<organism evidence="2 3">
    <name type="scientific">Actinacidiphila acididurans</name>
    <dbReference type="NCBI Taxonomy" id="2784346"/>
    <lineage>
        <taxon>Bacteria</taxon>
        <taxon>Bacillati</taxon>
        <taxon>Actinomycetota</taxon>
        <taxon>Actinomycetes</taxon>
        <taxon>Kitasatosporales</taxon>
        <taxon>Streptomycetaceae</taxon>
        <taxon>Actinacidiphila</taxon>
    </lineage>
</organism>
<feature type="region of interest" description="Disordered" evidence="1">
    <location>
        <begin position="326"/>
        <end position="368"/>
    </location>
</feature>
<reference evidence="2 3" key="1">
    <citation type="submission" date="2021-01" db="EMBL/GenBank/DDBJ databases">
        <title>Streptomyces acididurans sp. nov., isolated from a peat swamp forest soil.</title>
        <authorList>
            <person name="Chantavorakit T."/>
            <person name="Duangmal K."/>
        </authorList>
    </citation>
    <scope>NUCLEOTIDE SEQUENCE [LARGE SCALE GENOMIC DNA]</scope>
    <source>
        <strain evidence="2 3">KK5PA1</strain>
    </source>
</reference>
<comment type="caution">
    <text evidence="2">The sequence shown here is derived from an EMBL/GenBank/DDBJ whole genome shotgun (WGS) entry which is preliminary data.</text>
</comment>
<proteinExistence type="predicted"/>
<evidence type="ECO:0000313" key="2">
    <source>
        <dbReference type="EMBL" id="MBM9508020.1"/>
    </source>
</evidence>
<sequence length="368" mass="39098">MNPHDPAVRPGARLVADGLGVDDPRDLSDRHPSDDPLRAVGWMVAAAALEVDALHADLIRAAQSAIDVLEPISRGEAPRTLGSYGLFEATGPRIELLAARRSAAYEHLTRAVSAYQRLLLETADPSAAHENKQHLDAADPGRDDDWAVAGERQTVALRAVARGGLRLGCTAIGNDPYVAGDTGDRPAVWPETVQRMLAGGLLHLDTSTSLYEGQRLSLTDRGEAALRATDSQTSASRVHAGANDAPDRPPAQEELVALEEIEHGRVLVMERGFRNGLYVATDSSARISLTTVDLMQTEGWVVRDTTSALSVGQVLSLTPRGEAALRTGRAQDPRATAALRRTAHSSGPTPEQGSPAGLNTAARPARSR</sequence>
<evidence type="ECO:0000256" key="1">
    <source>
        <dbReference type="SAM" id="MobiDB-lite"/>
    </source>
</evidence>
<feature type="region of interest" description="Disordered" evidence="1">
    <location>
        <begin position="227"/>
        <end position="249"/>
    </location>
</feature>
<gene>
    <name evidence="2" type="ORF">ITX44_26410</name>
</gene>
<protein>
    <submittedName>
        <fullName evidence="2">Uncharacterized protein</fullName>
    </submittedName>
</protein>
<keyword evidence="3" id="KW-1185">Reference proteome</keyword>
<evidence type="ECO:0000313" key="3">
    <source>
        <dbReference type="Proteomes" id="UP000749040"/>
    </source>
</evidence>